<accession>X1ADC2</accession>
<proteinExistence type="predicted"/>
<gene>
    <name evidence="1" type="ORF">S01H4_20850</name>
</gene>
<evidence type="ECO:0008006" key="2">
    <source>
        <dbReference type="Google" id="ProtNLM"/>
    </source>
</evidence>
<reference evidence="1" key="1">
    <citation type="journal article" date="2014" name="Front. Microbiol.">
        <title>High frequency of phylogenetically diverse reductive dehalogenase-homologous genes in deep subseafloor sedimentary metagenomes.</title>
        <authorList>
            <person name="Kawai M."/>
            <person name="Futagami T."/>
            <person name="Toyoda A."/>
            <person name="Takaki Y."/>
            <person name="Nishi S."/>
            <person name="Hori S."/>
            <person name="Arai W."/>
            <person name="Tsubouchi T."/>
            <person name="Morono Y."/>
            <person name="Uchiyama I."/>
            <person name="Ito T."/>
            <person name="Fujiyama A."/>
            <person name="Inagaki F."/>
            <person name="Takami H."/>
        </authorList>
    </citation>
    <scope>NUCLEOTIDE SEQUENCE</scope>
    <source>
        <strain evidence="1">Expedition CK06-06</strain>
    </source>
</reference>
<comment type="caution">
    <text evidence="1">The sequence shown here is derived from an EMBL/GenBank/DDBJ whole genome shotgun (WGS) entry which is preliminary data.</text>
</comment>
<dbReference type="Gene3D" id="3.40.50.720">
    <property type="entry name" value="NAD(P)-binding Rossmann-like Domain"/>
    <property type="match status" value="1"/>
</dbReference>
<organism evidence="1">
    <name type="scientific">marine sediment metagenome</name>
    <dbReference type="NCBI Taxonomy" id="412755"/>
    <lineage>
        <taxon>unclassified sequences</taxon>
        <taxon>metagenomes</taxon>
        <taxon>ecological metagenomes</taxon>
    </lineage>
</organism>
<dbReference type="AlphaFoldDB" id="X1ADC2"/>
<sequence length="78" mass="8913">MRVLIAGVDGYLGWSLAMYLAVRGHEVAGADCYHRRDWVAEMGSQSATPIIRMTERLQAFRENFCTNVNVKFLPRLPR</sequence>
<dbReference type="SUPFAM" id="SSF51735">
    <property type="entry name" value="NAD(P)-binding Rossmann-fold domains"/>
    <property type="match status" value="1"/>
</dbReference>
<name>X1ADC2_9ZZZZ</name>
<dbReference type="EMBL" id="BART01009406">
    <property type="protein sequence ID" value="GAG67887.1"/>
    <property type="molecule type" value="Genomic_DNA"/>
</dbReference>
<protein>
    <recommendedName>
        <fullName evidence="2">NAD-dependent epimerase/dehydratase domain-containing protein</fullName>
    </recommendedName>
</protein>
<evidence type="ECO:0000313" key="1">
    <source>
        <dbReference type="EMBL" id="GAG67887.1"/>
    </source>
</evidence>
<dbReference type="InterPro" id="IPR036291">
    <property type="entry name" value="NAD(P)-bd_dom_sf"/>
</dbReference>